<comment type="caution">
    <text evidence="1">The sequence shown here is derived from an EMBL/GenBank/DDBJ whole genome shotgun (WGS) entry which is preliminary data.</text>
</comment>
<sequence>MNSMGNLCRSVVVLVDTARYASPLLDKGSGHHLGCVVGSAGRAPSARDIVQQVEYFCEEKGVDHRVVTISEAAMEISDMRRASTTAAEWLASPLTLIDCTPAAGEEQHVASLLAWLYEMHPPGSYREGGATEVPYTLVAVLDTARGAPCPPPAIENASAGSNALAWLLPTPSYYSELMESAGASAHSHFVFPVHMYSRYPILRDRGLQAWRSEGGETAPVPLAAWANTCTLGGLLRELAFKAGRLAKYGA</sequence>
<evidence type="ECO:0000313" key="2">
    <source>
        <dbReference type="Proteomes" id="UP000673552"/>
    </source>
</evidence>
<proteinExistence type="predicted"/>
<dbReference type="Proteomes" id="UP000673552">
    <property type="component" value="Unassembled WGS sequence"/>
</dbReference>
<name>A0A836KI30_9TRYP</name>
<reference evidence="2" key="1">
    <citation type="journal article" date="2021" name="Microbiol. Resour. Announc.">
        <title>LGAAP: Leishmaniinae Genome Assembly and Annotation Pipeline.</title>
        <authorList>
            <person name="Almutairi H."/>
            <person name="Urbaniak M.D."/>
            <person name="Bates M.D."/>
            <person name="Jariyapan N."/>
            <person name="Kwakye-Nuako G."/>
            <person name="Thomaz-Soccol V."/>
            <person name="Al-Salem W.S."/>
            <person name="Dillon R.J."/>
            <person name="Bates P.A."/>
            <person name="Gatherer D."/>
        </authorList>
    </citation>
    <scope>NUCLEOTIDE SEQUENCE [LARGE SCALE GENOMIC DNA]</scope>
</reference>
<dbReference type="GeneID" id="92511722"/>
<organism evidence="1 2">
    <name type="scientific">Leishmania martiniquensis</name>
    <dbReference type="NCBI Taxonomy" id="1580590"/>
    <lineage>
        <taxon>Eukaryota</taxon>
        <taxon>Discoba</taxon>
        <taxon>Euglenozoa</taxon>
        <taxon>Kinetoplastea</taxon>
        <taxon>Metakinetoplastina</taxon>
        <taxon>Trypanosomatida</taxon>
        <taxon>Trypanosomatidae</taxon>
        <taxon>Leishmaniinae</taxon>
        <taxon>Leishmania</taxon>
    </lineage>
</organism>
<reference evidence="2" key="2">
    <citation type="journal article" date="2021" name="Sci. Data">
        <title>Chromosome-scale genome sequencing, assembly and annotation of six genomes from subfamily Leishmaniinae.</title>
        <authorList>
            <person name="Almutairi H."/>
            <person name="Urbaniak M.D."/>
            <person name="Bates M.D."/>
            <person name="Jariyapan N."/>
            <person name="Kwakye-Nuako G."/>
            <person name="Thomaz Soccol V."/>
            <person name="Al-Salem W.S."/>
            <person name="Dillon R.J."/>
            <person name="Bates P.A."/>
            <person name="Gatherer D."/>
        </authorList>
    </citation>
    <scope>NUCLEOTIDE SEQUENCE [LARGE SCALE GENOMIC DNA]</scope>
</reference>
<gene>
    <name evidence="1" type="ORF">LSCM1_01608</name>
</gene>
<dbReference type="KEGG" id="lmat:92511722"/>
<evidence type="ECO:0000313" key="1">
    <source>
        <dbReference type="EMBL" id="KAG5471515.1"/>
    </source>
</evidence>
<keyword evidence="2" id="KW-1185">Reference proteome</keyword>
<dbReference type="OrthoDB" id="277877at2759"/>
<accession>A0A836KI30</accession>
<dbReference type="RefSeq" id="XP_067176489.1">
    <property type="nucleotide sequence ID" value="XM_067319210.1"/>
</dbReference>
<protein>
    <submittedName>
        <fullName evidence="1">Uncharacterized protein</fullName>
    </submittedName>
</protein>
<dbReference type="AlphaFoldDB" id="A0A836KI30"/>
<dbReference type="EMBL" id="JAFEUZ010000031">
    <property type="protein sequence ID" value="KAG5471515.1"/>
    <property type="molecule type" value="Genomic_DNA"/>
</dbReference>